<sequence length="515" mass="54465">MIGVVSTASTVAATFEPNSERKRPISPDGAFIGRRQTALSVRSADADRRRTVAASPRSPVRSRVEHRDDRSLLPTAYSLCGAPGVHPRRAHRFASGDSKPLVTTPLLAVGSTMSLRTDRPIPDNVDGDRRSRRRMLWLAVSVAVLTALVFALMALPVTAASETTALANAADDANETQIDVVFVFDRSESTNENRYHMAQEIGRLDDTLDAHGVDDRYGLVTYNATARVEQNMTASFGAIERAMHYPVGGNRENASDAILTATDLDLRANATTLVVVMTDEDDDSSNATRAAAIDALGDAHLVAISPAGPATSSCAVHSPPCDDRTDNELREVANRTDGEWIDVNEPATRIVDRLGETLDAAFADAAERSIDRPEFEVTDTRANRTTVQIGSAVGVTVTVANTGSAAGEYTAYLSHSGRLVDEQRVEIPADGEQTLTLAHAFDQSGTYELFVTHEPAVTVTVLPGASETPPTTTAADGAAGTTDAPAARASFVPGVALVAALIAIVALAAVTVRAV</sequence>
<evidence type="ECO:0000256" key="1">
    <source>
        <dbReference type="SAM" id="MobiDB-lite"/>
    </source>
</evidence>
<dbReference type="Gene3D" id="2.60.40.10">
    <property type="entry name" value="Immunoglobulins"/>
    <property type="match status" value="1"/>
</dbReference>
<keyword evidence="5" id="KW-1185">Reference proteome</keyword>
<dbReference type="SMART" id="SM00327">
    <property type="entry name" value="VWA"/>
    <property type="match status" value="1"/>
</dbReference>
<evidence type="ECO:0000259" key="3">
    <source>
        <dbReference type="SMART" id="SM00327"/>
    </source>
</evidence>
<dbReference type="SUPFAM" id="SSF53300">
    <property type="entry name" value="vWA-like"/>
    <property type="match status" value="1"/>
</dbReference>
<accession>A0A2R4X3D7</accession>
<feature type="transmembrane region" description="Helical" evidence="2">
    <location>
        <begin position="491"/>
        <end position="512"/>
    </location>
</feature>
<proteinExistence type="predicted"/>
<evidence type="ECO:0000313" key="4">
    <source>
        <dbReference type="EMBL" id="AWB28308.1"/>
    </source>
</evidence>
<dbReference type="Proteomes" id="UP000244727">
    <property type="component" value="Chromosome"/>
</dbReference>
<dbReference type="Pfam" id="PF00092">
    <property type="entry name" value="VWA"/>
    <property type="match status" value="1"/>
</dbReference>
<organism evidence="4 5">
    <name type="scientific">Halococcoides cellulosivorans</name>
    <dbReference type="NCBI Taxonomy" id="1679096"/>
    <lineage>
        <taxon>Archaea</taxon>
        <taxon>Methanobacteriati</taxon>
        <taxon>Methanobacteriota</taxon>
        <taxon>Stenosarchaea group</taxon>
        <taxon>Halobacteria</taxon>
        <taxon>Halobacteriales</taxon>
        <taxon>Haloarculaceae</taxon>
        <taxon>Halococcoides</taxon>
    </lineage>
</organism>
<dbReference type="InterPro" id="IPR036465">
    <property type="entry name" value="vWFA_dom_sf"/>
</dbReference>
<gene>
    <name evidence="4" type="ORF">HARCEL1_11625</name>
</gene>
<evidence type="ECO:0000256" key="2">
    <source>
        <dbReference type="SAM" id="Phobius"/>
    </source>
</evidence>
<dbReference type="Gene3D" id="3.40.50.410">
    <property type="entry name" value="von Willebrand factor, type A domain"/>
    <property type="match status" value="1"/>
</dbReference>
<name>A0A2R4X3D7_9EURY</name>
<dbReference type="AlphaFoldDB" id="A0A2R4X3D7"/>
<keyword evidence="2" id="KW-0812">Transmembrane</keyword>
<feature type="region of interest" description="Disordered" evidence="1">
    <location>
        <begin position="42"/>
        <end position="67"/>
    </location>
</feature>
<protein>
    <recommendedName>
        <fullName evidence="3">VWFA domain-containing protein</fullName>
    </recommendedName>
</protein>
<dbReference type="InterPro" id="IPR013783">
    <property type="entry name" value="Ig-like_fold"/>
</dbReference>
<dbReference type="EMBL" id="CP028858">
    <property type="protein sequence ID" value="AWB28308.1"/>
    <property type="molecule type" value="Genomic_DNA"/>
</dbReference>
<dbReference type="CDD" id="cd00198">
    <property type="entry name" value="vWFA"/>
    <property type="match status" value="1"/>
</dbReference>
<dbReference type="KEGG" id="harc:HARCEL1_11625"/>
<keyword evidence="2" id="KW-1133">Transmembrane helix</keyword>
<keyword evidence="2" id="KW-0472">Membrane</keyword>
<feature type="domain" description="VWFA" evidence="3">
    <location>
        <begin position="177"/>
        <end position="355"/>
    </location>
</feature>
<evidence type="ECO:0000313" key="5">
    <source>
        <dbReference type="Proteomes" id="UP000244727"/>
    </source>
</evidence>
<reference evidence="4 5" key="1">
    <citation type="submission" date="2018-04" db="EMBL/GenBank/DDBJ databases">
        <title>Halococcoides cellulosivorans gen. nov., sp. nov., an extremely halophilic cellulose-utilizing haloarchaeon from hypersaline lakes.</title>
        <authorList>
            <person name="Sorokin D.Y."/>
            <person name="Toshchakov S.V."/>
            <person name="Samarov N.I."/>
            <person name="Korzhenkov A."/>
            <person name="Kublanov I.V."/>
        </authorList>
    </citation>
    <scope>NUCLEOTIDE SEQUENCE [LARGE SCALE GENOMIC DNA]</scope>
    <source>
        <strain evidence="4 5">HArcel1</strain>
    </source>
</reference>
<feature type="transmembrane region" description="Helical" evidence="2">
    <location>
        <begin position="136"/>
        <end position="155"/>
    </location>
</feature>
<dbReference type="InterPro" id="IPR002035">
    <property type="entry name" value="VWF_A"/>
</dbReference>